<dbReference type="Gene3D" id="3.30.30.10">
    <property type="entry name" value="Knottin, scorpion toxin-like"/>
    <property type="match status" value="1"/>
</dbReference>
<sequence>MGLGASMETCSSHCASISVRASQCKSVTRVQLSAATLHRSSVRITEVCVLGESLQK</sequence>
<evidence type="ECO:0000313" key="2">
    <source>
        <dbReference type="Proteomes" id="UP000234681"/>
    </source>
</evidence>
<protein>
    <submittedName>
        <fullName evidence="1">RCG51817</fullName>
    </submittedName>
</protein>
<organism evidence="1 2">
    <name type="scientific">Rattus norvegicus</name>
    <name type="common">Rat</name>
    <dbReference type="NCBI Taxonomy" id="10116"/>
    <lineage>
        <taxon>Eukaryota</taxon>
        <taxon>Metazoa</taxon>
        <taxon>Chordata</taxon>
        <taxon>Craniata</taxon>
        <taxon>Vertebrata</taxon>
        <taxon>Euteleostomi</taxon>
        <taxon>Mammalia</taxon>
        <taxon>Eutheria</taxon>
        <taxon>Euarchontoglires</taxon>
        <taxon>Glires</taxon>
        <taxon>Rodentia</taxon>
        <taxon>Myomorpha</taxon>
        <taxon>Muroidea</taxon>
        <taxon>Muridae</taxon>
        <taxon>Murinae</taxon>
        <taxon>Rattus</taxon>
    </lineage>
</organism>
<proteinExistence type="predicted"/>
<name>A6K375_RAT</name>
<accession>A6K375</accession>
<dbReference type="InterPro" id="IPR036574">
    <property type="entry name" value="Scorpion_toxin-like_sf"/>
</dbReference>
<dbReference type="Proteomes" id="UP000234681">
    <property type="component" value="Chromosome 2"/>
</dbReference>
<dbReference type="EMBL" id="CH474015">
    <property type="protein sequence ID" value="EDL85626.1"/>
    <property type="molecule type" value="Genomic_DNA"/>
</dbReference>
<reference evidence="1 2" key="1">
    <citation type="submission" date="2005-09" db="EMBL/GenBank/DDBJ databases">
        <authorList>
            <person name="Mural R.J."/>
            <person name="Li P.W."/>
            <person name="Adams M.D."/>
            <person name="Amanatides P.G."/>
            <person name="Baden-Tillson H."/>
            <person name="Barnstead M."/>
            <person name="Chin S.H."/>
            <person name="Dew I."/>
            <person name="Evans C.A."/>
            <person name="Ferriera S."/>
            <person name="Flanigan M."/>
            <person name="Fosler C."/>
            <person name="Glodek A."/>
            <person name="Gu Z."/>
            <person name="Holt R.A."/>
            <person name="Jennings D."/>
            <person name="Kraft C.L."/>
            <person name="Lu F."/>
            <person name="Nguyen T."/>
            <person name="Nusskern D.R."/>
            <person name="Pfannkoch C.M."/>
            <person name="Sitter C."/>
            <person name="Sutton G.G."/>
            <person name="Venter J.C."/>
            <person name="Wang Z."/>
            <person name="Woodage T."/>
            <person name="Zheng X.H."/>
            <person name="Zhong F."/>
        </authorList>
    </citation>
    <scope>NUCLEOTIDE SEQUENCE [LARGE SCALE GENOMIC DNA]</scope>
    <source>
        <strain>BN</strain>
        <strain evidence="2">Sprague-Dawley</strain>
    </source>
</reference>
<gene>
    <name evidence="1" type="ORF">rCG_51817</name>
</gene>
<evidence type="ECO:0000313" key="1">
    <source>
        <dbReference type="EMBL" id="EDL85626.1"/>
    </source>
</evidence>
<dbReference type="AlphaFoldDB" id="A6K375"/>